<protein>
    <submittedName>
        <fullName evidence="1">Uncharacterized protein</fullName>
    </submittedName>
</protein>
<evidence type="ECO:0000313" key="2">
    <source>
        <dbReference type="Proteomes" id="UP000288805"/>
    </source>
</evidence>
<organism evidence="1 2">
    <name type="scientific">Vitis vinifera</name>
    <name type="common">Grape</name>
    <dbReference type="NCBI Taxonomy" id="29760"/>
    <lineage>
        <taxon>Eukaryota</taxon>
        <taxon>Viridiplantae</taxon>
        <taxon>Streptophyta</taxon>
        <taxon>Embryophyta</taxon>
        <taxon>Tracheophyta</taxon>
        <taxon>Spermatophyta</taxon>
        <taxon>Magnoliopsida</taxon>
        <taxon>eudicotyledons</taxon>
        <taxon>Gunneridae</taxon>
        <taxon>Pentapetalae</taxon>
        <taxon>rosids</taxon>
        <taxon>Vitales</taxon>
        <taxon>Vitaceae</taxon>
        <taxon>Viteae</taxon>
        <taxon>Vitis</taxon>
    </lineage>
</organism>
<sequence length="78" mass="8980">MKLALYEGKGAFWNKVINRKYGEEDGAWRSHKVKDGHEVGLWKAIRKDWDILSRKVAYSIGALLYEKDALKLAQVFLG</sequence>
<comment type="caution">
    <text evidence="1">The sequence shown here is derived from an EMBL/GenBank/DDBJ whole genome shotgun (WGS) entry which is preliminary data.</text>
</comment>
<accession>A0A438CY92</accession>
<name>A0A438CY92_VITVI</name>
<proteinExistence type="predicted"/>
<dbReference type="EMBL" id="QGNW01001907">
    <property type="protein sequence ID" value="RVW28185.1"/>
    <property type="molecule type" value="Genomic_DNA"/>
</dbReference>
<reference evidence="1 2" key="1">
    <citation type="journal article" date="2018" name="PLoS Genet.">
        <title>Population sequencing reveals clonal diversity and ancestral inbreeding in the grapevine cultivar Chardonnay.</title>
        <authorList>
            <person name="Roach M.J."/>
            <person name="Johnson D.L."/>
            <person name="Bohlmann J."/>
            <person name="van Vuuren H.J."/>
            <person name="Jones S.J."/>
            <person name="Pretorius I.S."/>
            <person name="Schmidt S.A."/>
            <person name="Borneman A.R."/>
        </authorList>
    </citation>
    <scope>NUCLEOTIDE SEQUENCE [LARGE SCALE GENOMIC DNA]</scope>
    <source>
        <strain evidence="2">cv. Chardonnay</strain>
        <tissue evidence="1">Leaf</tissue>
    </source>
</reference>
<dbReference type="Proteomes" id="UP000288805">
    <property type="component" value="Unassembled WGS sequence"/>
</dbReference>
<evidence type="ECO:0000313" key="1">
    <source>
        <dbReference type="EMBL" id="RVW28185.1"/>
    </source>
</evidence>
<dbReference type="AlphaFoldDB" id="A0A438CY92"/>
<gene>
    <name evidence="1" type="ORF">CK203_117473</name>
</gene>